<name>A0A3N4Z6S2_9MICO</name>
<protein>
    <submittedName>
        <fullName evidence="4">Peptidase YpeB-like protein</fullName>
    </submittedName>
</protein>
<feature type="signal peptide" evidence="2">
    <location>
        <begin position="1"/>
        <end position="28"/>
    </location>
</feature>
<organism evidence="4 5">
    <name type="scientific">Georgenia muralis</name>
    <dbReference type="NCBI Taxonomy" id="154117"/>
    <lineage>
        <taxon>Bacteria</taxon>
        <taxon>Bacillati</taxon>
        <taxon>Actinomycetota</taxon>
        <taxon>Actinomycetes</taxon>
        <taxon>Micrococcales</taxon>
        <taxon>Bogoriellaceae</taxon>
        <taxon>Georgenia</taxon>
    </lineage>
</organism>
<sequence length="154" mass="15369">MNVTTKRTVAVGALVTGLALGGTGIAMAANGTAPSGSEATTTEDQQQEPSYTGSVTAPQDTESADGTETKDDEAAEAKALESLATVSPQDATSAALAAVPGTAGAVELDNENGYVVYSVEVTGDDGTTIEVKVDAGNATVLAQEADNDQETNDD</sequence>
<accession>A0A3N4Z6S2</accession>
<feature type="compositionally biased region" description="Acidic residues" evidence="1">
    <location>
        <begin position="62"/>
        <end position="73"/>
    </location>
</feature>
<evidence type="ECO:0000313" key="4">
    <source>
        <dbReference type="EMBL" id="RPF28027.1"/>
    </source>
</evidence>
<dbReference type="RefSeq" id="WP_123917988.1">
    <property type="nucleotide sequence ID" value="NZ_RKRA01000001.1"/>
</dbReference>
<dbReference type="AlphaFoldDB" id="A0A3N4Z6S2"/>
<dbReference type="Proteomes" id="UP000280726">
    <property type="component" value="Unassembled WGS sequence"/>
</dbReference>
<feature type="compositionally biased region" description="Polar residues" evidence="1">
    <location>
        <begin position="32"/>
        <end position="61"/>
    </location>
</feature>
<keyword evidence="5" id="KW-1185">Reference proteome</keyword>
<evidence type="ECO:0000259" key="3">
    <source>
        <dbReference type="Pfam" id="PF03413"/>
    </source>
</evidence>
<evidence type="ECO:0000256" key="2">
    <source>
        <dbReference type="SAM" id="SignalP"/>
    </source>
</evidence>
<dbReference type="EMBL" id="RKRA01000001">
    <property type="protein sequence ID" value="RPF28027.1"/>
    <property type="molecule type" value="Genomic_DNA"/>
</dbReference>
<dbReference type="OrthoDB" id="5421567at2"/>
<evidence type="ECO:0000256" key="1">
    <source>
        <dbReference type="SAM" id="MobiDB-lite"/>
    </source>
</evidence>
<evidence type="ECO:0000313" key="5">
    <source>
        <dbReference type="Proteomes" id="UP000280726"/>
    </source>
</evidence>
<feature type="domain" description="PepSY" evidence="3">
    <location>
        <begin position="86"/>
        <end position="144"/>
    </location>
</feature>
<dbReference type="Gene3D" id="3.10.450.40">
    <property type="match status" value="1"/>
</dbReference>
<gene>
    <name evidence="4" type="ORF">EDD32_2536</name>
</gene>
<feature type="chain" id="PRO_5018171044" evidence="2">
    <location>
        <begin position="29"/>
        <end position="154"/>
    </location>
</feature>
<comment type="caution">
    <text evidence="4">The sequence shown here is derived from an EMBL/GenBank/DDBJ whole genome shotgun (WGS) entry which is preliminary data.</text>
</comment>
<reference evidence="4 5" key="1">
    <citation type="submission" date="2018-11" db="EMBL/GenBank/DDBJ databases">
        <title>Sequencing the genomes of 1000 actinobacteria strains.</title>
        <authorList>
            <person name="Klenk H.-P."/>
        </authorList>
    </citation>
    <scope>NUCLEOTIDE SEQUENCE [LARGE SCALE GENOMIC DNA]</scope>
    <source>
        <strain evidence="4 5">DSM 14418</strain>
    </source>
</reference>
<keyword evidence="2" id="KW-0732">Signal</keyword>
<dbReference type="Pfam" id="PF03413">
    <property type="entry name" value="PepSY"/>
    <property type="match status" value="1"/>
</dbReference>
<dbReference type="InterPro" id="IPR025711">
    <property type="entry name" value="PepSY"/>
</dbReference>
<proteinExistence type="predicted"/>
<feature type="region of interest" description="Disordered" evidence="1">
    <location>
        <begin position="31"/>
        <end position="73"/>
    </location>
</feature>